<dbReference type="AlphaFoldDB" id="A0A498REE0"/>
<dbReference type="GO" id="GO:0009306">
    <property type="term" value="P:protein secretion"/>
    <property type="evidence" value="ECO:0007669"/>
    <property type="project" value="InterPro"/>
</dbReference>
<evidence type="ECO:0000313" key="7">
    <source>
        <dbReference type="Proteomes" id="UP000277811"/>
    </source>
</evidence>
<dbReference type="Proteomes" id="UP000277811">
    <property type="component" value="Unassembled WGS sequence"/>
</dbReference>
<dbReference type="OrthoDB" id="9779724at2"/>
<name>A0A498REE0_9FIRM</name>
<accession>A0A498REE0</accession>
<evidence type="ECO:0000256" key="2">
    <source>
        <dbReference type="SAM" id="MobiDB-lite"/>
    </source>
</evidence>
<feature type="signal peptide" evidence="3">
    <location>
        <begin position="1"/>
        <end position="24"/>
    </location>
</feature>
<organism evidence="6 7">
    <name type="scientific">Lucifera butyrica</name>
    <dbReference type="NCBI Taxonomy" id="1351585"/>
    <lineage>
        <taxon>Bacteria</taxon>
        <taxon>Bacillati</taxon>
        <taxon>Bacillota</taxon>
        <taxon>Negativicutes</taxon>
        <taxon>Veillonellales</taxon>
        <taxon>Veillonellaceae</taxon>
        <taxon>Lucifera</taxon>
    </lineage>
</organism>
<feature type="region of interest" description="Disordered" evidence="2">
    <location>
        <begin position="407"/>
        <end position="454"/>
    </location>
</feature>
<dbReference type="InterPro" id="IPR032789">
    <property type="entry name" value="T2SS-T3SS_pil_N"/>
</dbReference>
<sequence length="454" mass="48526">MQRWMKIVVMLVLLLNTLVLPAWAEAADNSEPTVTIEKENAQGLEGNRIAVAVNSSQVLNIAGVERVAIANANIADVMVISGSEIMVVGKAPGQTTLQVWSWRGRDSYTVEVAADDVPIANEIKRIVGLKDIKVTKAGKTVILEGKVIDNYQKKRAEEIASAYGDKVINLLEITHPLQVKIEAKVIEISKNKTRDLGIKWGNDVSVPGVFAFGQSSSNTVASDWGKLGGYSNINAELDALVKNGAAKILSRPSMVTVSGEKANILVGGQIPIPVSSSNGTITVEWKEYGIKLDIDPEVNSDRIINSTVKAEVSSLDWSSEHQVVIGSNLKIPPLTTRKAETSIALASGQTMAIGGLYASTETKSVTKLPLLGDLPVLGALFTSKSFEKDETELIILVTPTIVDTTKGIDNSINAPEPVEPKADTAVPATADKPKQKNAVPAKPKVEKKQEKKAG</sequence>
<feature type="compositionally biased region" description="Basic and acidic residues" evidence="2">
    <location>
        <begin position="443"/>
        <end position="454"/>
    </location>
</feature>
<evidence type="ECO:0000259" key="5">
    <source>
        <dbReference type="Pfam" id="PF13629"/>
    </source>
</evidence>
<reference evidence="6 7" key="1">
    <citation type="submission" date="2018-06" db="EMBL/GenBank/DDBJ databases">
        <authorList>
            <person name="Strepis N."/>
        </authorList>
    </citation>
    <scope>NUCLEOTIDE SEQUENCE [LARGE SCALE GENOMIC DNA]</scope>
    <source>
        <strain evidence="6">LUCI</strain>
    </source>
</reference>
<proteinExistence type="inferred from homology"/>
<keyword evidence="3" id="KW-0732">Signal</keyword>
<dbReference type="Pfam" id="PF13629">
    <property type="entry name" value="T2SS-T3SS_pil_N"/>
    <property type="match status" value="1"/>
</dbReference>
<dbReference type="RefSeq" id="WP_122629312.1">
    <property type="nucleotide sequence ID" value="NZ_UPPP01000090.1"/>
</dbReference>
<keyword evidence="7" id="KW-1185">Reference proteome</keyword>
<comment type="similarity">
    <text evidence="1">Belongs to the bacterial secretin family.</text>
</comment>
<dbReference type="InterPro" id="IPR050810">
    <property type="entry name" value="Bact_Secretion_Sys_Channel"/>
</dbReference>
<feature type="chain" id="PRO_5039670247" evidence="3">
    <location>
        <begin position="25"/>
        <end position="454"/>
    </location>
</feature>
<dbReference type="PANTHER" id="PTHR30332:SF17">
    <property type="entry name" value="TYPE IV PILIATION SYSTEM PROTEIN DR_0774-RELATED"/>
    <property type="match status" value="1"/>
</dbReference>
<feature type="domain" description="Pilus formation protein N-terminal" evidence="5">
    <location>
        <begin position="47"/>
        <end position="112"/>
    </location>
</feature>
<dbReference type="InterPro" id="IPR004846">
    <property type="entry name" value="T2SS/T3SS_dom"/>
</dbReference>
<dbReference type="InterPro" id="IPR004845">
    <property type="entry name" value="T2SS_GspD_CS"/>
</dbReference>
<evidence type="ECO:0000256" key="1">
    <source>
        <dbReference type="RuleBase" id="RU004003"/>
    </source>
</evidence>
<evidence type="ECO:0000256" key="3">
    <source>
        <dbReference type="SAM" id="SignalP"/>
    </source>
</evidence>
<evidence type="ECO:0000259" key="4">
    <source>
        <dbReference type="Pfam" id="PF00263"/>
    </source>
</evidence>
<gene>
    <name evidence="6" type="ORF">LUCI_3715</name>
</gene>
<dbReference type="InterPro" id="IPR001775">
    <property type="entry name" value="GspD/PilQ"/>
</dbReference>
<evidence type="ECO:0000313" key="6">
    <source>
        <dbReference type="EMBL" id="VBB08443.1"/>
    </source>
</evidence>
<dbReference type="PRINTS" id="PR01032">
    <property type="entry name" value="PHAGEIV"/>
</dbReference>
<dbReference type="PROSITE" id="PS00875">
    <property type="entry name" value="T2SP_D"/>
    <property type="match status" value="1"/>
</dbReference>
<dbReference type="EMBL" id="UPPP01000090">
    <property type="protein sequence ID" value="VBB08443.1"/>
    <property type="molecule type" value="Genomic_DNA"/>
</dbReference>
<dbReference type="GO" id="GO:0015627">
    <property type="term" value="C:type II protein secretion system complex"/>
    <property type="evidence" value="ECO:0007669"/>
    <property type="project" value="TreeGrafter"/>
</dbReference>
<dbReference type="PANTHER" id="PTHR30332">
    <property type="entry name" value="PROBABLE GENERAL SECRETION PATHWAY PROTEIN D"/>
    <property type="match status" value="1"/>
</dbReference>
<feature type="domain" description="Type II/III secretion system secretin-like" evidence="4">
    <location>
        <begin position="239"/>
        <end position="403"/>
    </location>
</feature>
<dbReference type="Pfam" id="PF00263">
    <property type="entry name" value="Secretin"/>
    <property type="match status" value="1"/>
</dbReference>
<protein>
    <submittedName>
        <fullName evidence="6">Bacterial general secretion pathway protein d signature</fullName>
    </submittedName>
</protein>
<dbReference type="PRINTS" id="PR00811">
    <property type="entry name" value="BCTERIALGSPD"/>
</dbReference>